<evidence type="ECO:0000256" key="3">
    <source>
        <dbReference type="ARBA" id="ARBA00023136"/>
    </source>
</evidence>
<feature type="signal peptide" evidence="6">
    <location>
        <begin position="1"/>
        <end position="22"/>
    </location>
</feature>
<evidence type="ECO:0008006" key="9">
    <source>
        <dbReference type="Google" id="ProtNLM"/>
    </source>
</evidence>
<evidence type="ECO:0000313" key="8">
    <source>
        <dbReference type="Proteomes" id="UP000824025"/>
    </source>
</evidence>
<keyword evidence="5" id="KW-0449">Lipoprotein</keyword>
<name>A0A9D2D704_9FIRM</name>
<dbReference type="InterPro" id="IPR050490">
    <property type="entry name" value="Bact_solute-bd_prot1"/>
</dbReference>
<dbReference type="EMBL" id="DXCF01000022">
    <property type="protein sequence ID" value="HIZ09724.1"/>
    <property type="molecule type" value="Genomic_DNA"/>
</dbReference>
<dbReference type="InterPro" id="IPR006059">
    <property type="entry name" value="SBP"/>
</dbReference>
<dbReference type="PANTHER" id="PTHR43649">
    <property type="entry name" value="ARABINOSE-BINDING PROTEIN-RELATED"/>
    <property type="match status" value="1"/>
</dbReference>
<sequence length="585" mass="65881">MNKLFKAAASALLCACLCLPFAACGRGGGGFDENENPEDVTSITVFKNDWASFNTAREANSPVYAAVKEAVGVDIVAESGSGETWQTQLMLRQTDGDLPEIFLTNGPQSPEFFESLIAEGDIIAISDYVNESTKDTYPNLYEHMQQFDYMKNNISYAEGKTWFIPTTWENEKSLYVRQDWIDNLNDKLASILVSDGIISSASEMTDDLYEKWKFTLPTNLVEFYRLARAFTIYDPDGNGQNDTTGYFSESNKDMDSWVYIAFGTGWNNWVYDEEEGGYVPAELTDESMYATAFLNKLMADGYMSKDSITADNSAKQDRFMQGKVGMIYAQNWLNTFVSGLMDVYNCTIEEATAKVAMIAPPAGRDGSFGGAGQNGYWQGYCINGRMSEARIEKCLKLFDYLYSDEGIELILYGVEGVHYTEDAEGNKTTLLEANEKGFYPNIQSVDTATQLYGLVYWTGHYGVETVTNGDLSAEAMERSAACLYREDYPDLQTDAMIDYREGAYDYFWTTISNIENDSNDMFAADWTYDAKTFGWDQLYTVSSNLQGKWRSFVKEYKEDYSGQDMIDEYNEYVTSGKAQKVNNVS</sequence>
<evidence type="ECO:0000256" key="1">
    <source>
        <dbReference type="ARBA" id="ARBA00022475"/>
    </source>
</evidence>
<dbReference type="SUPFAM" id="SSF53850">
    <property type="entry name" value="Periplasmic binding protein-like II"/>
    <property type="match status" value="1"/>
</dbReference>
<dbReference type="Proteomes" id="UP000824025">
    <property type="component" value="Unassembled WGS sequence"/>
</dbReference>
<evidence type="ECO:0000256" key="2">
    <source>
        <dbReference type="ARBA" id="ARBA00022729"/>
    </source>
</evidence>
<evidence type="ECO:0000256" key="4">
    <source>
        <dbReference type="ARBA" id="ARBA00023139"/>
    </source>
</evidence>
<comment type="caution">
    <text evidence="7">The sequence shown here is derived from an EMBL/GenBank/DDBJ whole genome shotgun (WGS) entry which is preliminary data.</text>
</comment>
<evidence type="ECO:0000256" key="6">
    <source>
        <dbReference type="SAM" id="SignalP"/>
    </source>
</evidence>
<keyword evidence="4" id="KW-0564">Palmitate</keyword>
<dbReference type="Pfam" id="PF01547">
    <property type="entry name" value="SBP_bac_1"/>
    <property type="match status" value="1"/>
</dbReference>
<keyword evidence="3" id="KW-0472">Membrane</keyword>
<organism evidence="7 8">
    <name type="scientific">Candidatus Borkfalkia avicola</name>
    <dbReference type="NCBI Taxonomy" id="2838503"/>
    <lineage>
        <taxon>Bacteria</taxon>
        <taxon>Bacillati</taxon>
        <taxon>Bacillota</taxon>
        <taxon>Clostridia</taxon>
        <taxon>Christensenellales</taxon>
        <taxon>Christensenellaceae</taxon>
        <taxon>Candidatus Borkfalkia</taxon>
    </lineage>
</organism>
<dbReference type="AlphaFoldDB" id="A0A9D2D704"/>
<accession>A0A9D2D704</accession>
<evidence type="ECO:0000256" key="5">
    <source>
        <dbReference type="ARBA" id="ARBA00023288"/>
    </source>
</evidence>
<evidence type="ECO:0000313" key="7">
    <source>
        <dbReference type="EMBL" id="HIZ09724.1"/>
    </source>
</evidence>
<reference evidence="7" key="1">
    <citation type="journal article" date="2021" name="PeerJ">
        <title>Extensive microbial diversity within the chicken gut microbiome revealed by metagenomics and culture.</title>
        <authorList>
            <person name="Gilroy R."/>
            <person name="Ravi A."/>
            <person name="Getino M."/>
            <person name="Pursley I."/>
            <person name="Horton D.L."/>
            <person name="Alikhan N.F."/>
            <person name="Baker D."/>
            <person name="Gharbi K."/>
            <person name="Hall N."/>
            <person name="Watson M."/>
            <person name="Adriaenssens E.M."/>
            <person name="Foster-Nyarko E."/>
            <person name="Jarju S."/>
            <person name="Secka A."/>
            <person name="Antonio M."/>
            <person name="Oren A."/>
            <person name="Chaudhuri R.R."/>
            <person name="La Ragione R."/>
            <person name="Hildebrand F."/>
            <person name="Pallen M.J."/>
        </authorList>
    </citation>
    <scope>NUCLEOTIDE SEQUENCE</scope>
    <source>
        <strain evidence="7">CHK192-19661</strain>
    </source>
</reference>
<keyword evidence="1" id="KW-1003">Cell membrane</keyword>
<protein>
    <recommendedName>
        <fullName evidence="9">Extracellular solute-binding protein</fullName>
    </recommendedName>
</protein>
<gene>
    <name evidence="7" type="ORF">H9726_04460</name>
</gene>
<proteinExistence type="predicted"/>
<dbReference type="Gene3D" id="3.40.190.10">
    <property type="entry name" value="Periplasmic binding protein-like II"/>
    <property type="match status" value="2"/>
</dbReference>
<keyword evidence="2 6" id="KW-0732">Signal</keyword>
<feature type="chain" id="PRO_5039697337" description="Extracellular solute-binding protein" evidence="6">
    <location>
        <begin position="23"/>
        <end position="585"/>
    </location>
</feature>
<dbReference type="PANTHER" id="PTHR43649:SF33">
    <property type="entry name" value="POLYGALACTURONAN_RHAMNOGALACTURONAN-BINDING PROTEIN YTCQ"/>
    <property type="match status" value="1"/>
</dbReference>
<reference evidence="7" key="2">
    <citation type="submission" date="2021-04" db="EMBL/GenBank/DDBJ databases">
        <authorList>
            <person name="Gilroy R."/>
        </authorList>
    </citation>
    <scope>NUCLEOTIDE SEQUENCE</scope>
    <source>
        <strain evidence="7">CHK192-19661</strain>
    </source>
</reference>